<name>A0A6N2N973_SALVM</name>
<dbReference type="Pfam" id="PF00078">
    <property type="entry name" value="RVT_1"/>
    <property type="match status" value="1"/>
</dbReference>
<accession>A0A6N2N973</accession>
<dbReference type="InterPro" id="IPR043502">
    <property type="entry name" value="DNA/RNA_pol_sf"/>
</dbReference>
<dbReference type="InterPro" id="IPR026960">
    <property type="entry name" value="RVT-Znf"/>
</dbReference>
<dbReference type="InterPro" id="IPR036397">
    <property type="entry name" value="RNaseH_sf"/>
</dbReference>
<protein>
    <recommendedName>
        <fullName evidence="5">Reverse transcriptase domain-containing protein</fullName>
    </recommendedName>
</protein>
<dbReference type="AlphaFoldDB" id="A0A6N2N973"/>
<sequence>MAVVEPRVSGVRADKIIDQLKFEASFRVEAQGRSGGIWLLWNNSNINIKILNSNRHLIHGIVDEGRAEAWVFTVVYANPNASLKKECFENIAELSRNIRLPWMVIGDFNEIMMANEKLGGVAVDNQRCYRFARWVQECQLIDLGSKGPKFTWRGGCRNGYGRVYERLDRGLGNDQWRHLFCNASVFVLPRFKSDHHPLLVDLNDMGDSLYRLERPFRFEAAWIHHNEFTEFMKENWALGDLIAKLRIWNKLVFGNIFWRKKRVLARLGGVQKAIESRGNQSLYQLEEELSAEYGQIIHQEEIHWFRNQMSMDFDKLKEMAKDFFHRLFMNEVENYQGTRRLEGHLVRWLSTSFLSVSVACSWPVSLQMPEYLHQFRPIGLCNVIFKVVTKVIVGRLKELMPKLISEVQSSFVPGRHVTDNIIVAQEIIHSMRRMKGKEEYAIKSFVPSRGIRQGDPLSPYIFVMCLERLSQRINKSVEEDSWKPFTVRKNGLKISHLCFADDMLLFAEASLEQMNRHRGSELVLQRQKFSSPRMFSNSLANNISRNSGFMVTKDLGKYLGVPLLHQRVTKQTYSYLLENLQHKLAGWKASNLSLAGKITLCKSVLSTIPLYSMQAAMCQPKERGMGIKNMETMNKAFIMKLAWGVAQGNSLWVRLLKEKYMKFNRGDDYPKAASRDSMLWKAICQDCWLANYGPLINYINGEIPEDKISCTVADMVNARGEWKWEEFAHLIPIQVMMGIAGNIPPAQDMNADTLIWEQSKNGSFTTQTAYKLQEERRLMDHDPIWRVIWQWKGMERIKVFLWTVAHNSVMTNEVRWRRRLTENRCCSLCVNEVETIAHALRDCPRAPKLVYMDVIKSGYQKKRCRQCELAFGMRNWYGTIRAIRKMVSDSKNIQMNGLGEAIRVRYDWIKLNVDGCSKGNTGVAGAGGVIRDNMGSWIVGFVRNNGSCSSVTLNYGLFTLVYNLLGIGVYRKVILESDSRLFAYNGDTGGISREPRGEREGDISCRDRGRQEARGTKIKMQSETKLRGFLRGTKLSLQRDWGEGGGREANGWGQMN</sequence>
<gene>
    <name evidence="4" type="ORF">SVIM_LOCUS484356</name>
</gene>
<dbReference type="SUPFAM" id="SSF56672">
    <property type="entry name" value="DNA/RNA polymerases"/>
    <property type="match status" value="1"/>
</dbReference>
<dbReference type="SUPFAM" id="SSF56219">
    <property type="entry name" value="DNase I-like"/>
    <property type="match status" value="1"/>
</dbReference>
<feature type="domain" description="Reverse transcriptase" evidence="2">
    <location>
        <begin position="438"/>
        <end position="517"/>
    </location>
</feature>
<proteinExistence type="predicted"/>
<dbReference type="PANTHER" id="PTHR33710">
    <property type="entry name" value="BNAC02G09200D PROTEIN"/>
    <property type="match status" value="1"/>
</dbReference>
<evidence type="ECO:0000256" key="1">
    <source>
        <dbReference type="SAM" id="MobiDB-lite"/>
    </source>
</evidence>
<dbReference type="PANTHER" id="PTHR33710:SF77">
    <property type="entry name" value="DNASE I-LIKE SUPERFAMILY PROTEIN"/>
    <property type="match status" value="1"/>
</dbReference>
<dbReference type="InterPro" id="IPR036691">
    <property type="entry name" value="Endo/exonu/phosph_ase_sf"/>
</dbReference>
<dbReference type="CDD" id="cd06222">
    <property type="entry name" value="RNase_H_like"/>
    <property type="match status" value="1"/>
</dbReference>
<dbReference type="Gene3D" id="3.60.10.10">
    <property type="entry name" value="Endonuclease/exonuclease/phosphatase"/>
    <property type="match status" value="1"/>
</dbReference>
<feature type="domain" description="Reverse transcriptase zinc-binding" evidence="3">
    <location>
        <begin position="764"/>
        <end position="846"/>
    </location>
</feature>
<dbReference type="Pfam" id="PF13966">
    <property type="entry name" value="zf-RVT"/>
    <property type="match status" value="1"/>
</dbReference>
<dbReference type="EMBL" id="CAADRP010002210">
    <property type="protein sequence ID" value="VFU63542.1"/>
    <property type="molecule type" value="Genomic_DNA"/>
</dbReference>
<evidence type="ECO:0000259" key="2">
    <source>
        <dbReference type="Pfam" id="PF00078"/>
    </source>
</evidence>
<dbReference type="GO" id="GO:0003676">
    <property type="term" value="F:nucleic acid binding"/>
    <property type="evidence" value="ECO:0007669"/>
    <property type="project" value="InterPro"/>
</dbReference>
<evidence type="ECO:0000259" key="3">
    <source>
        <dbReference type="Pfam" id="PF13966"/>
    </source>
</evidence>
<feature type="compositionally biased region" description="Basic and acidic residues" evidence="1">
    <location>
        <begin position="993"/>
        <end position="1016"/>
    </location>
</feature>
<dbReference type="InterPro" id="IPR000477">
    <property type="entry name" value="RT_dom"/>
</dbReference>
<reference evidence="4" key="1">
    <citation type="submission" date="2019-03" db="EMBL/GenBank/DDBJ databases">
        <authorList>
            <person name="Mank J."/>
            <person name="Almeida P."/>
        </authorList>
    </citation>
    <scope>NUCLEOTIDE SEQUENCE</scope>
    <source>
        <strain evidence="4">78183</strain>
    </source>
</reference>
<dbReference type="Gene3D" id="3.30.420.10">
    <property type="entry name" value="Ribonuclease H-like superfamily/Ribonuclease H"/>
    <property type="match status" value="1"/>
</dbReference>
<dbReference type="CDD" id="cd01650">
    <property type="entry name" value="RT_nLTR_like"/>
    <property type="match status" value="1"/>
</dbReference>
<dbReference type="InterPro" id="IPR044730">
    <property type="entry name" value="RNase_H-like_dom_plant"/>
</dbReference>
<evidence type="ECO:0000313" key="4">
    <source>
        <dbReference type="EMBL" id="VFU63542.1"/>
    </source>
</evidence>
<organism evidence="4">
    <name type="scientific">Salix viminalis</name>
    <name type="common">Common osier</name>
    <name type="synonym">Basket willow</name>
    <dbReference type="NCBI Taxonomy" id="40686"/>
    <lineage>
        <taxon>Eukaryota</taxon>
        <taxon>Viridiplantae</taxon>
        <taxon>Streptophyta</taxon>
        <taxon>Embryophyta</taxon>
        <taxon>Tracheophyta</taxon>
        <taxon>Spermatophyta</taxon>
        <taxon>Magnoliopsida</taxon>
        <taxon>eudicotyledons</taxon>
        <taxon>Gunneridae</taxon>
        <taxon>Pentapetalae</taxon>
        <taxon>rosids</taxon>
        <taxon>fabids</taxon>
        <taxon>Malpighiales</taxon>
        <taxon>Salicaceae</taxon>
        <taxon>Saliceae</taxon>
        <taxon>Salix</taxon>
    </lineage>
</organism>
<feature type="region of interest" description="Disordered" evidence="1">
    <location>
        <begin position="992"/>
        <end position="1016"/>
    </location>
</feature>
<evidence type="ECO:0008006" key="5">
    <source>
        <dbReference type="Google" id="ProtNLM"/>
    </source>
</evidence>